<dbReference type="Gene3D" id="3.40.50.1820">
    <property type="entry name" value="alpha/beta hydrolase"/>
    <property type="match status" value="1"/>
</dbReference>
<comment type="similarity">
    <text evidence="1">Belongs to the peptidase S33 family.</text>
</comment>
<dbReference type="OrthoDB" id="4215007at2759"/>
<dbReference type="Proteomes" id="UP000054383">
    <property type="component" value="Unassembled WGS sequence"/>
</dbReference>
<sequence>MRLLSTISFLEVLMLAGHVYGSITFPVRGNFSENPQPFVVDVEKEFIDNTRLKASLTRFVKPIQEPDPLEGPSVQNASTIRDYWVNEYDWDRVQKHLNSKLKQYTTTVKLSATAQYLEPIPLHFVHHQSPRADAIPFLFIHGWPGSFLEVEHIINSLTHPPNVTVPAFHVVAPSIPGFAFSPAPTTTGFGDYEAAQAFHALMIQLNYTKYVIQAGDVGGIIMRYQAHLFPDNVLAGLNNFWVVSPSKSDRERYDKNETTADETYVINLLDAFFNKHWVYGQIQQTKPLRLAHAMTDSPIGLAMWIYDAISAVVENQAVWTPEQIITWTMMHYIQGPYSTFRLYKEGALNGAFNLTAFNDLPMVEQPMAISEFPLDIWYRTPLEWAQRTGNVQKRYMHDRGGHFPAWETPHFLLDDIWDFFGNLDILRNFRTDIGEQLPTQS</sequence>
<keyword evidence="3" id="KW-0378">Hydrolase</keyword>
<evidence type="ECO:0000313" key="7">
    <source>
        <dbReference type="EMBL" id="CRG89077.1"/>
    </source>
</evidence>
<dbReference type="AlphaFoldDB" id="A0A0U1M0L7"/>
<feature type="active site" description="Proton acceptor" evidence="4">
    <location>
        <position position="402"/>
    </location>
</feature>
<dbReference type="InterPro" id="IPR000639">
    <property type="entry name" value="Epox_hydrolase-like"/>
</dbReference>
<dbReference type="PIRSF" id="PIRSF001112">
    <property type="entry name" value="Epoxide_hydrolase"/>
    <property type="match status" value="1"/>
</dbReference>
<protein>
    <recommendedName>
        <fullName evidence="6">Epoxide hydrolase N-terminal domain-containing protein</fullName>
    </recommendedName>
</protein>
<feature type="active site" description="Proton donor" evidence="4">
    <location>
        <position position="343"/>
    </location>
</feature>
<keyword evidence="5" id="KW-0732">Signal</keyword>
<keyword evidence="2" id="KW-0058">Aromatic hydrocarbons catabolism</keyword>
<dbReference type="GO" id="GO:0097176">
    <property type="term" value="P:epoxide metabolic process"/>
    <property type="evidence" value="ECO:0007669"/>
    <property type="project" value="TreeGrafter"/>
</dbReference>
<evidence type="ECO:0000259" key="6">
    <source>
        <dbReference type="Pfam" id="PF06441"/>
    </source>
</evidence>
<dbReference type="GO" id="GO:0004301">
    <property type="term" value="F:epoxide hydrolase activity"/>
    <property type="evidence" value="ECO:0007669"/>
    <property type="project" value="TreeGrafter"/>
</dbReference>
<keyword evidence="8" id="KW-1185">Reference proteome</keyword>
<dbReference type="OMA" id="GLAMWIY"/>
<dbReference type="STRING" id="28573.A0A0U1M0L7"/>
<dbReference type="InterPro" id="IPR010497">
    <property type="entry name" value="Epoxide_hydro_N"/>
</dbReference>
<evidence type="ECO:0000256" key="2">
    <source>
        <dbReference type="ARBA" id="ARBA00022797"/>
    </source>
</evidence>
<dbReference type="Pfam" id="PF06441">
    <property type="entry name" value="EHN"/>
    <property type="match status" value="1"/>
</dbReference>
<evidence type="ECO:0000256" key="4">
    <source>
        <dbReference type="PIRSR" id="PIRSR001112-1"/>
    </source>
</evidence>
<evidence type="ECO:0000313" key="8">
    <source>
        <dbReference type="Proteomes" id="UP000054383"/>
    </source>
</evidence>
<name>A0A0U1M0L7_TALIS</name>
<dbReference type="PANTHER" id="PTHR21661:SF35">
    <property type="entry name" value="EPOXIDE HYDROLASE"/>
    <property type="match status" value="1"/>
</dbReference>
<feature type="active site" description="Nucleophile" evidence="4">
    <location>
        <position position="216"/>
    </location>
</feature>
<gene>
    <name evidence="7" type="ORF">PISL3812_06112</name>
</gene>
<feature type="signal peptide" evidence="5">
    <location>
        <begin position="1"/>
        <end position="21"/>
    </location>
</feature>
<reference evidence="7 8" key="1">
    <citation type="submission" date="2015-04" db="EMBL/GenBank/DDBJ databases">
        <authorList>
            <person name="Syromyatnikov M.Y."/>
            <person name="Popov V.N."/>
        </authorList>
    </citation>
    <scope>NUCLEOTIDE SEQUENCE [LARGE SCALE GENOMIC DNA]</scope>
    <source>
        <strain evidence="7">WF-38-12</strain>
    </source>
</reference>
<proteinExistence type="inferred from homology"/>
<dbReference type="InterPro" id="IPR029058">
    <property type="entry name" value="AB_hydrolase_fold"/>
</dbReference>
<organism evidence="7 8">
    <name type="scientific">Talaromyces islandicus</name>
    <name type="common">Penicillium islandicum</name>
    <dbReference type="NCBI Taxonomy" id="28573"/>
    <lineage>
        <taxon>Eukaryota</taxon>
        <taxon>Fungi</taxon>
        <taxon>Dikarya</taxon>
        <taxon>Ascomycota</taxon>
        <taxon>Pezizomycotina</taxon>
        <taxon>Eurotiomycetes</taxon>
        <taxon>Eurotiomycetidae</taxon>
        <taxon>Eurotiales</taxon>
        <taxon>Trichocomaceae</taxon>
        <taxon>Talaromyces</taxon>
        <taxon>Talaromyces sect. Islandici</taxon>
    </lineage>
</organism>
<accession>A0A0U1M0L7</accession>
<evidence type="ECO:0000256" key="3">
    <source>
        <dbReference type="ARBA" id="ARBA00022801"/>
    </source>
</evidence>
<dbReference type="PANTHER" id="PTHR21661">
    <property type="entry name" value="EPOXIDE HYDROLASE 1-RELATED"/>
    <property type="match status" value="1"/>
</dbReference>
<feature type="domain" description="Epoxide hydrolase N-terminal" evidence="6">
    <location>
        <begin position="35"/>
        <end position="150"/>
    </location>
</feature>
<evidence type="ECO:0000256" key="5">
    <source>
        <dbReference type="SAM" id="SignalP"/>
    </source>
</evidence>
<dbReference type="SUPFAM" id="SSF53474">
    <property type="entry name" value="alpha/beta-Hydrolases"/>
    <property type="match status" value="1"/>
</dbReference>
<dbReference type="EMBL" id="CVMT01000005">
    <property type="protein sequence ID" value="CRG89077.1"/>
    <property type="molecule type" value="Genomic_DNA"/>
</dbReference>
<dbReference type="PRINTS" id="PR00412">
    <property type="entry name" value="EPOXHYDRLASE"/>
</dbReference>
<evidence type="ECO:0000256" key="1">
    <source>
        <dbReference type="ARBA" id="ARBA00010088"/>
    </source>
</evidence>
<feature type="chain" id="PRO_5006711419" description="Epoxide hydrolase N-terminal domain-containing protein" evidence="5">
    <location>
        <begin position="22"/>
        <end position="441"/>
    </location>
</feature>
<dbReference type="InterPro" id="IPR016292">
    <property type="entry name" value="Epoxide_hydrolase"/>
</dbReference>